<keyword evidence="4 8" id="KW-0812">Transmembrane</keyword>
<dbReference type="Pfam" id="PF22099">
    <property type="entry name" value="MRS2-like"/>
    <property type="match status" value="1"/>
</dbReference>
<evidence type="ECO:0000256" key="9">
    <source>
        <dbReference type="SAM" id="Coils"/>
    </source>
</evidence>
<evidence type="ECO:0000256" key="7">
    <source>
        <dbReference type="ARBA" id="ARBA00023136"/>
    </source>
</evidence>
<keyword evidence="12" id="KW-1185">Reference proteome</keyword>
<keyword evidence="5 8" id="KW-1133">Transmembrane helix</keyword>
<dbReference type="InterPro" id="IPR039204">
    <property type="entry name" value="MRS2-like"/>
</dbReference>
<evidence type="ECO:0000256" key="5">
    <source>
        <dbReference type="ARBA" id="ARBA00022989"/>
    </source>
</evidence>
<keyword evidence="3 8" id="KW-0813">Transport</keyword>
<dbReference type="CDD" id="cd12823">
    <property type="entry name" value="Mrs2_Mfm1p-like"/>
    <property type="match status" value="1"/>
</dbReference>
<dbReference type="GO" id="GO:0016020">
    <property type="term" value="C:membrane"/>
    <property type="evidence" value="ECO:0007669"/>
    <property type="project" value="UniProtKB-SubCell"/>
</dbReference>
<gene>
    <name evidence="10" type="ORF">SI7747_03003850</name>
    <name evidence="11" type="ORF">SI8410_03004186</name>
</gene>
<dbReference type="AlphaFoldDB" id="A0A7I8K6Z9"/>
<comment type="similarity">
    <text evidence="2 8">Belongs to the CorA metal ion transporter (MIT) (TC 1.A.35.5) family.</text>
</comment>
<protein>
    <recommendedName>
        <fullName evidence="8">Magnesium transporter</fullName>
    </recommendedName>
</protein>
<evidence type="ECO:0000256" key="8">
    <source>
        <dbReference type="RuleBase" id="RU366041"/>
    </source>
</evidence>
<evidence type="ECO:0000313" key="11">
    <source>
        <dbReference type="EMBL" id="CAA7393434.1"/>
    </source>
</evidence>
<accession>A0A7I8K6Z9</accession>
<proteinExistence type="inferred from homology"/>
<evidence type="ECO:0000313" key="12">
    <source>
        <dbReference type="Proteomes" id="UP000663760"/>
    </source>
</evidence>
<dbReference type="PANTHER" id="PTHR13890:SF39">
    <property type="entry name" value="MAGNESIUM TRANSPORTER MRS2-5"/>
    <property type="match status" value="1"/>
</dbReference>
<reference evidence="11" key="1">
    <citation type="submission" date="2020-02" db="EMBL/GenBank/DDBJ databases">
        <authorList>
            <person name="Scholz U."/>
            <person name="Mascher M."/>
            <person name="Fiebig A."/>
        </authorList>
    </citation>
    <scope>NUCLEOTIDE SEQUENCE</scope>
</reference>
<keyword evidence="8" id="KW-0460">Magnesium</keyword>
<evidence type="ECO:0000256" key="2">
    <source>
        <dbReference type="ARBA" id="ARBA00007535"/>
    </source>
</evidence>
<organism evidence="11 12">
    <name type="scientific">Spirodela intermedia</name>
    <name type="common">Intermediate duckweed</name>
    <dbReference type="NCBI Taxonomy" id="51605"/>
    <lineage>
        <taxon>Eukaryota</taxon>
        <taxon>Viridiplantae</taxon>
        <taxon>Streptophyta</taxon>
        <taxon>Embryophyta</taxon>
        <taxon>Tracheophyta</taxon>
        <taxon>Spermatophyta</taxon>
        <taxon>Magnoliopsida</taxon>
        <taxon>Liliopsida</taxon>
        <taxon>Araceae</taxon>
        <taxon>Lemnoideae</taxon>
        <taxon>Spirodela</taxon>
    </lineage>
</organism>
<evidence type="ECO:0000256" key="1">
    <source>
        <dbReference type="ARBA" id="ARBA00004141"/>
    </source>
</evidence>
<comment type="subcellular location">
    <subcellularLocation>
        <location evidence="1 8">Membrane</location>
        <topology evidence="1 8">Multi-pass membrane protein</topology>
    </subcellularLocation>
</comment>
<feature type="transmembrane region" description="Helical" evidence="8">
    <location>
        <begin position="332"/>
        <end position="354"/>
    </location>
</feature>
<evidence type="ECO:0000313" key="10">
    <source>
        <dbReference type="EMBL" id="CAA2617688.1"/>
    </source>
</evidence>
<dbReference type="EMBL" id="LR746266">
    <property type="protein sequence ID" value="CAA7393434.1"/>
    <property type="molecule type" value="Genomic_DNA"/>
</dbReference>
<dbReference type="PANTHER" id="PTHR13890">
    <property type="entry name" value="RNA SPLICING PROTEIN MRS2, MITOCHONDRIAL"/>
    <property type="match status" value="1"/>
</dbReference>
<dbReference type="GO" id="GO:0015095">
    <property type="term" value="F:magnesium ion transmembrane transporter activity"/>
    <property type="evidence" value="ECO:0007669"/>
    <property type="project" value="UniProtKB-ARBA"/>
</dbReference>
<feature type="transmembrane region" description="Helical" evidence="8">
    <location>
        <begin position="374"/>
        <end position="393"/>
    </location>
</feature>
<evidence type="ECO:0000256" key="4">
    <source>
        <dbReference type="ARBA" id="ARBA00022692"/>
    </source>
</evidence>
<dbReference type="EMBL" id="LR743590">
    <property type="protein sequence ID" value="CAA2617688.1"/>
    <property type="molecule type" value="Genomic_DNA"/>
</dbReference>
<keyword evidence="7 8" id="KW-0472">Membrane</keyword>
<evidence type="ECO:0000256" key="6">
    <source>
        <dbReference type="ARBA" id="ARBA00023065"/>
    </source>
</evidence>
<dbReference type="Proteomes" id="UP000663760">
    <property type="component" value="Chromosome 3"/>
</dbReference>
<dbReference type="Gene3D" id="1.20.58.340">
    <property type="entry name" value="Magnesium transport protein CorA, transmembrane region"/>
    <property type="match status" value="1"/>
</dbReference>
<dbReference type="OrthoDB" id="10251508at2759"/>
<name>A0A7I8K6Z9_SPIIN</name>
<dbReference type="Gene3D" id="2.40.128.330">
    <property type="match status" value="1"/>
</dbReference>
<comment type="function">
    <text evidence="8">Magnesium transporter that may mediate the influx of magnesium.</text>
</comment>
<keyword evidence="9" id="KW-0175">Coiled coil</keyword>
<dbReference type="FunFam" id="2.40.128.330:FF:000001">
    <property type="entry name" value="Magnesium transporter MRS2-1"/>
    <property type="match status" value="1"/>
</dbReference>
<sequence length="401" mass="45058">MDSFRRPSRYRDLSKPASFHSGLSYAQCHGFAASSVKKRGQGSRSWMQIDRDGNSQVVVLDKATIMRRCSLPSRDLRILDPLFDCHSTVLSREKAIVINLEQIRCIIMADEVILMNSVDSYVLQYASELCLRLKKDHTDDLPFEFKALELALEIACALLDGQVNELEIEIYSLLEELTSSISTSKLDHVRRLKSRLLDLTHRVQKVRDELENLMDDDGDMAEMYLSEKKSRAEESAIADHRPNGVISELDFGASKTALVSHLSSSSRLAQLEKASSLKSSSSVIHIEELEMLLEAYFVVVDNTLSNLLSLKEYIDDTEDFINIKLDNVQNQLIQFGLLLSGATFLVTAFAAVTAVFGTNFADPVFDLPSNFDSALISTGFCCGSIYLFFLLYVKHRKLLDL</sequence>
<keyword evidence="6 8" id="KW-0406">Ion transport</keyword>
<evidence type="ECO:0000256" key="3">
    <source>
        <dbReference type="ARBA" id="ARBA00022448"/>
    </source>
</evidence>
<feature type="coiled-coil region" evidence="9">
    <location>
        <begin position="189"/>
        <end position="216"/>
    </location>
</feature>